<name>A0A7W8DHZ1_9BACT</name>
<dbReference type="Proteomes" id="UP000528322">
    <property type="component" value="Unassembled WGS sequence"/>
</dbReference>
<dbReference type="EMBL" id="JACHID010000019">
    <property type="protein sequence ID" value="MBB5022862.1"/>
    <property type="molecule type" value="Genomic_DNA"/>
</dbReference>
<sequence>MLEIKYTQKALSDLEEVLAYVAEHSPGSAIKQIRFLKEKIEGLAHTPLMGVHASSKGLATDCRILIASDYLIFYQLCSTQELLILRVLHGKRDYCRIFNQELQNRE</sequence>
<dbReference type="RefSeq" id="WP_183734148.1">
    <property type="nucleotide sequence ID" value="NZ_JACHID010000019.1"/>
</dbReference>
<reference evidence="3 4" key="1">
    <citation type="submission" date="2020-08" db="EMBL/GenBank/DDBJ databases">
        <title>Genomic Encyclopedia of Type Strains, Phase IV (KMG-IV): sequencing the most valuable type-strain genomes for metagenomic binning, comparative biology and taxonomic classification.</title>
        <authorList>
            <person name="Goeker M."/>
        </authorList>
    </citation>
    <scope>NUCLEOTIDE SEQUENCE [LARGE SCALE GENOMIC DNA]</scope>
    <source>
        <strain evidence="3 4">DSM 22071</strain>
    </source>
</reference>
<gene>
    <name evidence="3" type="ORF">HNR37_002209</name>
</gene>
<evidence type="ECO:0000256" key="2">
    <source>
        <dbReference type="ARBA" id="ARBA00022649"/>
    </source>
</evidence>
<dbReference type="Gene3D" id="3.30.2310.20">
    <property type="entry name" value="RelE-like"/>
    <property type="match status" value="1"/>
</dbReference>
<protein>
    <submittedName>
        <fullName evidence="3">Addiction module RelE/StbE family toxin</fullName>
    </submittedName>
</protein>
<dbReference type="NCBIfam" id="TIGR02385">
    <property type="entry name" value="RelE_StbE"/>
    <property type="match status" value="1"/>
</dbReference>
<evidence type="ECO:0000256" key="1">
    <source>
        <dbReference type="ARBA" id="ARBA00006226"/>
    </source>
</evidence>
<organism evidence="3 4">
    <name type="scientific">Desulfurispira natronophila</name>
    <dbReference type="NCBI Taxonomy" id="682562"/>
    <lineage>
        <taxon>Bacteria</taxon>
        <taxon>Pseudomonadati</taxon>
        <taxon>Chrysiogenota</taxon>
        <taxon>Chrysiogenia</taxon>
        <taxon>Chrysiogenales</taxon>
        <taxon>Chrysiogenaceae</taxon>
        <taxon>Desulfurispira</taxon>
    </lineage>
</organism>
<comment type="caution">
    <text evidence="3">The sequence shown here is derived from an EMBL/GenBank/DDBJ whole genome shotgun (WGS) entry which is preliminary data.</text>
</comment>
<dbReference type="AlphaFoldDB" id="A0A7W8DHZ1"/>
<proteinExistence type="inferred from homology"/>
<keyword evidence="4" id="KW-1185">Reference proteome</keyword>
<evidence type="ECO:0000313" key="4">
    <source>
        <dbReference type="Proteomes" id="UP000528322"/>
    </source>
</evidence>
<dbReference type="InterPro" id="IPR035093">
    <property type="entry name" value="RelE/ParE_toxin_dom_sf"/>
</dbReference>
<dbReference type="InterPro" id="IPR051803">
    <property type="entry name" value="TA_system_RelE-like_toxin"/>
</dbReference>
<dbReference type="Pfam" id="PF05016">
    <property type="entry name" value="ParE_toxin"/>
    <property type="match status" value="1"/>
</dbReference>
<comment type="similarity">
    <text evidence="1">Belongs to the RelE toxin family.</text>
</comment>
<dbReference type="PANTHER" id="PTHR33755">
    <property type="entry name" value="TOXIN PARE1-RELATED"/>
    <property type="match status" value="1"/>
</dbReference>
<keyword evidence="2" id="KW-1277">Toxin-antitoxin system</keyword>
<accession>A0A7W8DHZ1</accession>
<dbReference type="InterPro" id="IPR007712">
    <property type="entry name" value="RelE/ParE_toxin"/>
</dbReference>
<evidence type="ECO:0000313" key="3">
    <source>
        <dbReference type="EMBL" id="MBB5022862.1"/>
    </source>
</evidence>